<accession>A0AAW0GCL4</accession>
<dbReference type="GO" id="GO:0006357">
    <property type="term" value="P:regulation of transcription by RNA polymerase II"/>
    <property type="evidence" value="ECO:0007669"/>
    <property type="project" value="TreeGrafter"/>
</dbReference>
<keyword evidence="8" id="KW-1185">Reference proteome</keyword>
<gene>
    <name evidence="7" type="ORF">QCA50_007586</name>
</gene>
<dbReference type="Proteomes" id="UP001385951">
    <property type="component" value="Unassembled WGS sequence"/>
</dbReference>
<proteinExistence type="inferred from homology"/>
<evidence type="ECO:0000256" key="2">
    <source>
        <dbReference type="ARBA" id="ARBA00005330"/>
    </source>
</evidence>
<dbReference type="PANTHER" id="PTHR13556">
    <property type="entry name" value="TRANSCRIPTIONAL ADAPTER 3-RELATED"/>
    <property type="match status" value="1"/>
</dbReference>
<keyword evidence="3" id="KW-0805">Transcription regulation</keyword>
<dbReference type="PANTHER" id="PTHR13556:SF2">
    <property type="entry name" value="TRANSCRIPTIONAL ADAPTER 3"/>
    <property type="match status" value="1"/>
</dbReference>
<dbReference type="GO" id="GO:0003713">
    <property type="term" value="F:transcription coactivator activity"/>
    <property type="evidence" value="ECO:0007669"/>
    <property type="project" value="TreeGrafter"/>
</dbReference>
<evidence type="ECO:0000256" key="4">
    <source>
        <dbReference type="ARBA" id="ARBA00023163"/>
    </source>
</evidence>
<sequence>MSSGISPYGAPLPIRSALFKNPSDGIPSTDELETLRSDLKLFQEKTMERARKAQEDIRIIEESMRRLKEREKGKAKAPGPVKKERAFTPLSNGDDKKPVTLAQNSQRPRPPSVPASGIASGASTPSHDPRKFSAQDVKNKKKKRLREDLSDVDTPPAKVRKTSPMSSQHGHSHPPPPKAMKHPPSTTSKSTSGQDFAVPPTVTLLPLRPPVPPPPIPGPSKPTDVTEDFSKSKMSSQVLVTTFYTSIEPWLRPIKEEDIGFLEYTGDEVEPFVIPKLGKHYSEVWAEEDVAMYGEPLAGTAAARQRLVASPTAPLPKWEPSQLGG</sequence>
<protein>
    <submittedName>
        <fullName evidence="7">Uncharacterized protein</fullName>
    </submittedName>
</protein>
<comment type="subcellular location">
    <subcellularLocation>
        <location evidence="1">Nucleus</location>
    </subcellularLocation>
</comment>
<dbReference type="GO" id="GO:0000124">
    <property type="term" value="C:SAGA complex"/>
    <property type="evidence" value="ECO:0007669"/>
    <property type="project" value="TreeGrafter"/>
</dbReference>
<dbReference type="AlphaFoldDB" id="A0AAW0GCL4"/>
<evidence type="ECO:0000256" key="5">
    <source>
        <dbReference type="ARBA" id="ARBA00023242"/>
    </source>
</evidence>
<comment type="caution">
    <text evidence="7">The sequence shown here is derived from an EMBL/GenBank/DDBJ whole genome shotgun (WGS) entry which is preliminary data.</text>
</comment>
<dbReference type="EMBL" id="JASBNA010000009">
    <property type="protein sequence ID" value="KAK7688895.1"/>
    <property type="molecule type" value="Genomic_DNA"/>
</dbReference>
<evidence type="ECO:0000313" key="7">
    <source>
        <dbReference type="EMBL" id="KAK7688895.1"/>
    </source>
</evidence>
<organism evidence="7 8">
    <name type="scientific">Cerrena zonata</name>
    <dbReference type="NCBI Taxonomy" id="2478898"/>
    <lineage>
        <taxon>Eukaryota</taxon>
        <taxon>Fungi</taxon>
        <taxon>Dikarya</taxon>
        <taxon>Basidiomycota</taxon>
        <taxon>Agaricomycotina</taxon>
        <taxon>Agaricomycetes</taxon>
        <taxon>Polyporales</taxon>
        <taxon>Cerrenaceae</taxon>
        <taxon>Cerrena</taxon>
    </lineage>
</organism>
<feature type="compositionally biased region" description="Pro residues" evidence="6">
    <location>
        <begin position="207"/>
        <end position="220"/>
    </location>
</feature>
<evidence type="ECO:0000256" key="1">
    <source>
        <dbReference type="ARBA" id="ARBA00004123"/>
    </source>
</evidence>
<evidence type="ECO:0000313" key="8">
    <source>
        <dbReference type="Proteomes" id="UP001385951"/>
    </source>
</evidence>
<keyword evidence="4" id="KW-0804">Transcription</keyword>
<evidence type="ECO:0000256" key="3">
    <source>
        <dbReference type="ARBA" id="ARBA00023015"/>
    </source>
</evidence>
<name>A0AAW0GCL4_9APHY</name>
<keyword evidence="5" id="KW-0539">Nucleus</keyword>
<dbReference type="InterPro" id="IPR019340">
    <property type="entry name" value="Histone_AcTrfase_su3"/>
</dbReference>
<feature type="region of interest" description="Disordered" evidence="6">
    <location>
        <begin position="65"/>
        <end position="232"/>
    </location>
</feature>
<reference evidence="7 8" key="1">
    <citation type="submission" date="2022-09" db="EMBL/GenBank/DDBJ databases">
        <authorList>
            <person name="Palmer J.M."/>
        </authorList>
    </citation>
    <scope>NUCLEOTIDE SEQUENCE [LARGE SCALE GENOMIC DNA]</scope>
    <source>
        <strain evidence="7 8">DSM 7382</strain>
    </source>
</reference>
<comment type="similarity">
    <text evidence="2">Belongs to the NGG1 family.</text>
</comment>
<feature type="compositionally biased region" description="Basic and acidic residues" evidence="6">
    <location>
        <begin position="65"/>
        <end position="74"/>
    </location>
</feature>
<evidence type="ECO:0000256" key="6">
    <source>
        <dbReference type="SAM" id="MobiDB-lite"/>
    </source>
</evidence>
<dbReference type="GO" id="GO:0005634">
    <property type="term" value="C:nucleus"/>
    <property type="evidence" value="ECO:0007669"/>
    <property type="project" value="UniProtKB-SubCell"/>
</dbReference>
<feature type="compositionally biased region" description="Low complexity" evidence="6">
    <location>
        <begin position="182"/>
        <end position="206"/>
    </location>
</feature>